<comment type="caution">
    <text evidence="6">The sequence shown here is derived from an EMBL/GenBank/DDBJ whole genome shotgun (WGS) entry which is preliminary data.</text>
</comment>
<feature type="domain" description="Alcohol dehydrogenase iron-type/glycerol dehydrogenase GldA" evidence="4">
    <location>
        <begin position="9"/>
        <end position="150"/>
    </location>
</feature>
<evidence type="ECO:0000259" key="4">
    <source>
        <dbReference type="Pfam" id="PF00465"/>
    </source>
</evidence>
<dbReference type="PANTHER" id="PTHR11496:SF102">
    <property type="entry name" value="ALCOHOL DEHYDROGENASE 4"/>
    <property type="match status" value="1"/>
</dbReference>
<gene>
    <name evidence="6" type="ORF">GCM10018793_07840</name>
</gene>
<dbReference type="PANTHER" id="PTHR11496">
    <property type="entry name" value="ALCOHOL DEHYDROGENASE"/>
    <property type="match status" value="1"/>
</dbReference>
<dbReference type="GO" id="GO:0004022">
    <property type="term" value="F:alcohol dehydrogenase (NAD+) activity"/>
    <property type="evidence" value="ECO:0007669"/>
    <property type="project" value="TreeGrafter"/>
</dbReference>
<keyword evidence="7" id="KW-1185">Reference proteome</keyword>
<reference evidence="6" key="1">
    <citation type="journal article" date="2014" name="Int. J. Syst. Evol. Microbiol.">
        <title>Complete genome sequence of Corynebacterium casei LMG S-19264T (=DSM 44701T), isolated from a smear-ripened cheese.</title>
        <authorList>
            <consortium name="US DOE Joint Genome Institute (JGI-PGF)"/>
            <person name="Walter F."/>
            <person name="Albersmeier A."/>
            <person name="Kalinowski J."/>
            <person name="Ruckert C."/>
        </authorList>
    </citation>
    <scope>NUCLEOTIDE SEQUENCE</scope>
    <source>
        <strain evidence="6">JCM 5069</strain>
    </source>
</reference>
<dbReference type="Pfam" id="PF00465">
    <property type="entry name" value="Fe-ADH"/>
    <property type="match status" value="1"/>
</dbReference>
<comment type="similarity">
    <text evidence="1">Belongs to the iron-containing alcohol dehydrogenase family.</text>
</comment>
<feature type="domain" description="Fe-containing alcohol dehydrogenase-like C-terminal" evidence="5">
    <location>
        <begin position="163"/>
        <end position="345"/>
    </location>
</feature>
<keyword evidence="3" id="KW-0520">NAD</keyword>
<proteinExistence type="inferred from homology"/>
<dbReference type="GO" id="GO:0018506">
    <property type="term" value="F:maleylacetate reductase activity"/>
    <property type="evidence" value="ECO:0007669"/>
    <property type="project" value="InterPro"/>
</dbReference>
<dbReference type="Pfam" id="PF25137">
    <property type="entry name" value="ADH_Fe_C"/>
    <property type="match status" value="1"/>
</dbReference>
<dbReference type="Gene3D" id="3.40.50.1970">
    <property type="match status" value="1"/>
</dbReference>
<dbReference type="InterPro" id="IPR034786">
    <property type="entry name" value="MAR"/>
</dbReference>
<dbReference type="EMBL" id="BNCD01000002">
    <property type="protein sequence ID" value="GHH71814.1"/>
    <property type="molecule type" value="Genomic_DNA"/>
</dbReference>
<dbReference type="SUPFAM" id="SSF56796">
    <property type="entry name" value="Dehydroquinate synthase-like"/>
    <property type="match status" value="1"/>
</dbReference>
<reference evidence="6" key="2">
    <citation type="submission" date="2020-09" db="EMBL/GenBank/DDBJ databases">
        <authorList>
            <person name="Sun Q."/>
            <person name="Ohkuma M."/>
        </authorList>
    </citation>
    <scope>NUCLEOTIDE SEQUENCE</scope>
    <source>
        <strain evidence="6">JCM 5069</strain>
    </source>
</reference>
<evidence type="ECO:0000313" key="7">
    <source>
        <dbReference type="Proteomes" id="UP000603708"/>
    </source>
</evidence>
<accession>A0A919KTB8</accession>
<name>A0A919KTB8_9ACTN</name>
<protein>
    <submittedName>
        <fullName evidence="6">Maleylacetate reductase</fullName>
    </submittedName>
</protein>
<dbReference type="GO" id="GO:0046872">
    <property type="term" value="F:metal ion binding"/>
    <property type="evidence" value="ECO:0007669"/>
    <property type="project" value="InterPro"/>
</dbReference>
<dbReference type="InterPro" id="IPR039697">
    <property type="entry name" value="Alcohol_dehydrogenase_Fe"/>
</dbReference>
<evidence type="ECO:0000313" key="6">
    <source>
        <dbReference type="EMBL" id="GHH71814.1"/>
    </source>
</evidence>
<dbReference type="Gene3D" id="1.20.1090.10">
    <property type="entry name" value="Dehydroquinate synthase-like - alpha domain"/>
    <property type="match status" value="1"/>
</dbReference>
<dbReference type="CDD" id="cd08177">
    <property type="entry name" value="MAR"/>
    <property type="match status" value="1"/>
</dbReference>
<sequence>MRFVHETRPQRVRFGSGTAPDAVAEEVERLGAHRVMVIASPAARDAADRITAGLPLALRHHEVVMHVPTEVAARAHQAAVEARADAVVSIGGGSATGLAKAVALASGLPVVAVPTTYAGSEATAVWGTTDGSRKTTGSDPRVLPRAVVYDAELTLSLPVGMSVASGLNAVAHCVDSMWSPGSDPIDRTLAAEGIRALAEGLPLVTAGPADLRGRELALYGAYVSAVAFSSAGSGLHHRICHVLGGAYRLPHAQTHAIVLPHVLALNAPYAPEAQARMARAFDAGSALAGLDRLRRAVDAPRALGDVGLRRADVSAAAGLILPVVPPDNPAPVTRAVLERLLTAAWNGDDPA</sequence>
<keyword evidence="2" id="KW-0560">Oxidoreductase</keyword>
<dbReference type="Proteomes" id="UP000603708">
    <property type="component" value="Unassembled WGS sequence"/>
</dbReference>
<dbReference type="AlphaFoldDB" id="A0A919KTB8"/>
<evidence type="ECO:0000256" key="2">
    <source>
        <dbReference type="ARBA" id="ARBA00023002"/>
    </source>
</evidence>
<dbReference type="InterPro" id="IPR001670">
    <property type="entry name" value="ADH_Fe/GldA"/>
</dbReference>
<dbReference type="InterPro" id="IPR056798">
    <property type="entry name" value="ADH_Fe_C"/>
</dbReference>
<evidence type="ECO:0000256" key="3">
    <source>
        <dbReference type="ARBA" id="ARBA00023027"/>
    </source>
</evidence>
<evidence type="ECO:0000256" key="1">
    <source>
        <dbReference type="ARBA" id="ARBA00007358"/>
    </source>
</evidence>
<evidence type="ECO:0000259" key="5">
    <source>
        <dbReference type="Pfam" id="PF25137"/>
    </source>
</evidence>
<dbReference type="RefSeq" id="WP_189929447.1">
    <property type="nucleotide sequence ID" value="NZ_BNCD01000002.1"/>
</dbReference>
<organism evidence="6 7">
    <name type="scientific">Streptomyces sulfonofaciens</name>
    <dbReference type="NCBI Taxonomy" id="68272"/>
    <lineage>
        <taxon>Bacteria</taxon>
        <taxon>Bacillati</taxon>
        <taxon>Actinomycetota</taxon>
        <taxon>Actinomycetes</taxon>
        <taxon>Kitasatosporales</taxon>
        <taxon>Streptomycetaceae</taxon>
        <taxon>Streptomyces</taxon>
    </lineage>
</organism>